<evidence type="ECO:0000313" key="2">
    <source>
        <dbReference type="Proteomes" id="UP000201465"/>
    </source>
</evidence>
<dbReference type="EMBL" id="LT671577">
    <property type="protein sequence ID" value="SHO33134.1"/>
    <property type="molecule type" value="Genomic_DNA"/>
</dbReference>
<evidence type="ECO:0000313" key="1">
    <source>
        <dbReference type="EMBL" id="SHO33134.1"/>
    </source>
</evidence>
<dbReference type="Proteomes" id="UP000201465">
    <property type="component" value="Segment"/>
</dbReference>
<organism evidence="1 2">
    <name type="scientific">Cedratvirus A11</name>
    <dbReference type="NCBI Taxonomy" id="1903266"/>
    <lineage>
        <taxon>Viruses</taxon>
        <taxon>Pithoviruses</taxon>
        <taxon>Orthocedratvirinae</taxon>
        <taxon>Alphacedratvirus</taxon>
        <taxon>Alphacedratvirus aljazairmassiliense</taxon>
    </lineage>
</organism>
<dbReference type="KEGG" id="vg:30523576"/>
<name>A0A1M7XTX3_9VIRU</name>
<sequence length="104" mass="12248">LDELEKLDKHAADEYRKTLWKSIKKAKEAERARKDKNLTVHHYLMRELRSLPLHYLVVEVKKGKYIISKQKEIWGDSVPKITKEALLEDLNKTEALNILLCLHS</sequence>
<dbReference type="GeneID" id="30523576"/>
<proteinExistence type="predicted"/>
<accession>A0A1M7XTX3</accession>
<keyword evidence="2" id="KW-1185">Reference proteome</keyword>
<dbReference type="RefSeq" id="YP_009329006.1">
    <property type="nucleotide sequence ID" value="NC_032108.1"/>
</dbReference>
<feature type="non-terminal residue" evidence="1">
    <location>
        <position position="1"/>
    </location>
</feature>
<gene>
    <name evidence="1" type="ORF">BQ3484_66</name>
</gene>
<protein>
    <submittedName>
        <fullName evidence="1">Uncharacterized protein</fullName>
    </submittedName>
</protein>
<reference evidence="1 2" key="1">
    <citation type="submission" date="2016-11" db="EMBL/GenBank/DDBJ databases">
        <authorList>
            <consortium name="Urmite Genomes"/>
        </authorList>
    </citation>
    <scope>NUCLEOTIDE SEQUENCE [LARGE SCALE GENOMIC DNA]</scope>
    <source>
        <strain evidence="1 2">A11</strain>
    </source>
</reference>